<dbReference type="InterPro" id="IPR008030">
    <property type="entry name" value="NmrA-like"/>
</dbReference>
<evidence type="ECO:0000256" key="2">
    <source>
        <dbReference type="ARBA" id="ARBA00022857"/>
    </source>
</evidence>
<dbReference type="GO" id="GO:0005634">
    <property type="term" value="C:nucleus"/>
    <property type="evidence" value="ECO:0007669"/>
    <property type="project" value="TreeGrafter"/>
</dbReference>
<comment type="similarity">
    <text evidence="1">Belongs to the NmrA-type oxidoreductase family.</text>
</comment>
<protein>
    <recommendedName>
        <fullName evidence="4">NmrA-like domain-containing protein</fullName>
    </recommendedName>
</protein>
<gene>
    <name evidence="5" type="ORF">Z518_04598</name>
</gene>
<dbReference type="Gene3D" id="3.40.50.720">
    <property type="entry name" value="NAD(P)-binding Rossmann-like Domain"/>
    <property type="match status" value="1"/>
</dbReference>
<accession>A0A0D2FWL8</accession>
<dbReference type="AlphaFoldDB" id="A0A0D2FWL8"/>
<dbReference type="SUPFAM" id="SSF51735">
    <property type="entry name" value="NAD(P)-binding Rossmann-fold domains"/>
    <property type="match status" value="1"/>
</dbReference>
<dbReference type="RefSeq" id="XP_013273758.1">
    <property type="nucleotide sequence ID" value="XM_013418304.1"/>
</dbReference>
<dbReference type="GO" id="GO:0016491">
    <property type="term" value="F:oxidoreductase activity"/>
    <property type="evidence" value="ECO:0007669"/>
    <property type="project" value="UniProtKB-KW"/>
</dbReference>
<evidence type="ECO:0000313" key="5">
    <source>
        <dbReference type="EMBL" id="KIX06622.1"/>
    </source>
</evidence>
<reference evidence="5 6" key="1">
    <citation type="submission" date="2015-01" db="EMBL/GenBank/DDBJ databases">
        <title>The Genome Sequence of Rhinocladiella mackenzie CBS 650.93.</title>
        <authorList>
            <consortium name="The Broad Institute Genomics Platform"/>
            <person name="Cuomo C."/>
            <person name="de Hoog S."/>
            <person name="Gorbushina A."/>
            <person name="Stielow B."/>
            <person name="Teixiera M."/>
            <person name="Abouelleil A."/>
            <person name="Chapman S.B."/>
            <person name="Priest M."/>
            <person name="Young S.K."/>
            <person name="Wortman J."/>
            <person name="Nusbaum C."/>
            <person name="Birren B."/>
        </authorList>
    </citation>
    <scope>NUCLEOTIDE SEQUENCE [LARGE SCALE GENOMIC DNA]</scope>
    <source>
        <strain evidence="5 6">CBS 650.93</strain>
    </source>
</reference>
<keyword evidence="2" id="KW-0521">NADP</keyword>
<proteinExistence type="inferred from homology"/>
<evidence type="ECO:0000313" key="6">
    <source>
        <dbReference type="Proteomes" id="UP000053617"/>
    </source>
</evidence>
<evidence type="ECO:0000259" key="4">
    <source>
        <dbReference type="Pfam" id="PF05368"/>
    </source>
</evidence>
<dbReference type="InterPro" id="IPR036291">
    <property type="entry name" value="NAD(P)-bd_dom_sf"/>
</dbReference>
<dbReference type="STRING" id="1442369.A0A0D2FWL8"/>
<feature type="domain" description="NmrA-like" evidence="4">
    <location>
        <begin position="8"/>
        <end position="260"/>
    </location>
</feature>
<dbReference type="VEuPathDB" id="FungiDB:Z518_04598"/>
<sequence length="322" mass="34695">MSQAAQGDTIFVSGVTGTQGSATIRALLSLSTSTNPITIHALVRDPDSPQAQALAKGLPAVKLFKGEYDDPSAITATATSCTACFFIFLTVWSDATAEQRHAKNTLSVLSSIPTMKRVVYTTTAGVKDPGIPGNFVGVEQGSLRYTYFQGKHNNEIAVRKAAEQNGWVWAIFKPATFLSNFLNPMATFMYPELSEHCIATVIPADYKHYFVDPDIVGRFAAAALLGPGIGRGLPDLSSQVIDLASQVGLLEDATRTMERALAKQGKNVKITVEYVTADEAEKRGQNPIKVQNGQFLVDNPVTVDLDRVKSFGLELGTIDGFF</sequence>
<dbReference type="PANTHER" id="PTHR42748:SF30">
    <property type="entry name" value="NMRA-LIKE DOMAIN-CONTAINING PROTEIN"/>
    <property type="match status" value="1"/>
</dbReference>
<evidence type="ECO:0000256" key="1">
    <source>
        <dbReference type="ARBA" id="ARBA00006328"/>
    </source>
</evidence>
<dbReference type="EMBL" id="KN847477">
    <property type="protein sequence ID" value="KIX06622.1"/>
    <property type="molecule type" value="Genomic_DNA"/>
</dbReference>
<name>A0A0D2FWL8_9EURO</name>
<dbReference type="PANTHER" id="PTHR42748">
    <property type="entry name" value="NITROGEN METABOLITE REPRESSION PROTEIN NMRA FAMILY MEMBER"/>
    <property type="match status" value="1"/>
</dbReference>
<keyword evidence="6" id="KW-1185">Reference proteome</keyword>
<dbReference type="GeneID" id="25292669"/>
<dbReference type="Proteomes" id="UP000053617">
    <property type="component" value="Unassembled WGS sequence"/>
</dbReference>
<dbReference type="InterPro" id="IPR051164">
    <property type="entry name" value="NmrA-like_oxidored"/>
</dbReference>
<keyword evidence="3" id="KW-0560">Oxidoreductase</keyword>
<dbReference type="OrthoDB" id="419598at2759"/>
<evidence type="ECO:0000256" key="3">
    <source>
        <dbReference type="ARBA" id="ARBA00023002"/>
    </source>
</evidence>
<dbReference type="Pfam" id="PF05368">
    <property type="entry name" value="NmrA"/>
    <property type="match status" value="1"/>
</dbReference>
<dbReference type="HOGENOM" id="CLU_007383_8_4_1"/>
<organism evidence="5 6">
    <name type="scientific">Rhinocladiella mackenziei CBS 650.93</name>
    <dbReference type="NCBI Taxonomy" id="1442369"/>
    <lineage>
        <taxon>Eukaryota</taxon>
        <taxon>Fungi</taxon>
        <taxon>Dikarya</taxon>
        <taxon>Ascomycota</taxon>
        <taxon>Pezizomycotina</taxon>
        <taxon>Eurotiomycetes</taxon>
        <taxon>Chaetothyriomycetidae</taxon>
        <taxon>Chaetothyriales</taxon>
        <taxon>Herpotrichiellaceae</taxon>
        <taxon>Rhinocladiella</taxon>
    </lineage>
</organism>